<dbReference type="UniPathway" id="UPA00392"/>
<dbReference type="GO" id="GO:0008616">
    <property type="term" value="P:tRNA queuosine(34) biosynthetic process"/>
    <property type="evidence" value="ECO:0007669"/>
    <property type="project" value="UniProtKB-UniRule"/>
</dbReference>
<comment type="catalytic activity">
    <reaction evidence="5">
        <text>7-aminomethyl-7-carbaguanosine(34) in tRNA + S-adenosyl-L-methionine = epoxyqueuosine(34) in tRNA + adenine + L-methionine + 2 H(+)</text>
        <dbReference type="Rhea" id="RHEA:32155"/>
        <dbReference type="Rhea" id="RHEA-COMP:10342"/>
        <dbReference type="Rhea" id="RHEA-COMP:18582"/>
        <dbReference type="ChEBI" id="CHEBI:15378"/>
        <dbReference type="ChEBI" id="CHEBI:16708"/>
        <dbReference type="ChEBI" id="CHEBI:57844"/>
        <dbReference type="ChEBI" id="CHEBI:59789"/>
        <dbReference type="ChEBI" id="CHEBI:82833"/>
        <dbReference type="ChEBI" id="CHEBI:194443"/>
        <dbReference type="EC" id="2.4.99.17"/>
    </reaction>
</comment>
<dbReference type="NCBIfam" id="NF001140">
    <property type="entry name" value="PRK00147.1"/>
    <property type="match status" value="1"/>
</dbReference>
<keyword evidence="4 5" id="KW-0671">Queuosine biosynthesis</keyword>
<dbReference type="Proteomes" id="UP000230973">
    <property type="component" value="Unassembled WGS sequence"/>
</dbReference>
<protein>
    <recommendedName>
        <fullName evidence="5">S-adenosylmethionine:tRNA ribosyltransferase-isomerase</fullName>
        <ecNumber evidence="5">2.4.99.17</ecNumber>
    </recommendedName>
    <alternativeName>
        <fullName evidence="5">Queuosine biosynthesis protein QueA</fullName>
    </alternativeName>
</protein>
<sequence length="357" mass="39471">MDSFERLLESYDYSFPPDAVALEPASPRDSARLLVFDPSSGRVVLDTYRHLVRHLPPNSCLVFNETKVLPARIEVTKRSGGRARVLFLRRSGRNSFFALSDRKLPVGETVRVGRTDLRVGTGAGGEYRLSVPEGTTVTELLVRHGRMPLPPYLKKTPLFERDVRRKYQTVFARRSGSVAAPTASLHFTPRLLKSLRVAGHEVVFVTLHVNLGTFQPLQPDQVRAGELHEESYEIGSKAARAIERVKKEGRPVIAVGTTVARTLESAAGRGSGLAGGGMTRLFVRPGYRFRVVDGLITNFHVPKSSLLMLVAALVGRETLLGLYRRAVAAGFRLFSFGDGMLILPERSVEKAQRPDEN</sequence>
<gene>
    <name evidence="5" type="primary">queA</name>
    <name evidence="6" type="ORF">COY93_01735</name>
</gene>
<evidence type="ECO:0000256" key="4">
    <source>
        <dbReference type="ARBA" id="ARBA00022785"/>
    </source>
</evidence>
<dbReference type="AlphaFoldDB" id="A0A2M7QA95"/>
<evidence type="ECO:0000256" key="5">
    <source>
        <dbReference type="HAMAP-Rule" id="MF_00113"/>
    </source>
</evidence>
<evidence type="ECO:0000313" key="7">
    <source>
        <dbReference type="Proteomes" id="UP000230973"/>
    </source>
</evidence>
<accession>A0A2M7QA95</accession>
<dbReference type="HAMAP" id="MF_00113">
    <property type="entry name" value="QueA"/>
    <property type="match status" value="1"/>
</dbReference>
<comment type="caution">
    <text evidence="6">The sequence shown here is derived from an EMBL/GenBank/DDBJ whole genome shotgun (WGS) entry which is preliminary data.</text>
</comment>
<dbReference type="SUPFAM" id="SSF111337">
    <property type="entry name" value="QueA-like"/>
    <property type="match status" value="1"/>
</dbReference>
<dbReference type="InterPro" id="IPR042119">
    <property type="entry name" value="QueA_dom2"/>
</dbReference>
<dbReference type="Gene3D" id="3.40.1780.10">
    <property type="entry name" value="QueA-like"/>
    <property type="match status" value="1"/>
</dbReference>
<dbReference type="Gene3D" id="2.40.10.240">
    <property type="entry name" value="QueA-like"/>
    <property type="match status" value="1"/>
</dbReference>
<comment type="pathway">
    <text evidence="5">tRNA modification; tRNA-queuosine biosynthesis.</text>
</comment>
<dbReference type="NCBIfam" id="TIGR00113">
    <property type="entry name" value="queA"/>
    <property type="match status" value="1"/>
</dbReference>
<dbReference type="GO" id="GO:0051075">
    <property type="term" value="F:S-adenosylmethionine:tRNA ribosyltransferase-isomerase activity"/>
    <property type="evidence" value="ECO:0007669"/>
    <property type="project" value="UniProtKB-EC"/>
</dbReference>
<evidence type="ECO:0000256" key="2">
    <source>
        <dbReference type="ARBA" id="ARBA00022679"/>
    </source>
</evidence>
<evidence type="ECO:0000256" key="3">
    <source>
        <dbReference type="ARBA" id="ARBA00022691"/>
    </source>
</evidence>
<dbReference type="InterPro" id="IPR042118">
    <property type="entry name" value="QueA_dom1"/>
</dbReference>
<organism evidence="6 7">
    <name type="scientific">Candidatus Uhrbacteria bacterium CG_4_10_14_0_8_um_filter_58_22</name>
    <dbReference type="NCBI Taxonomy" id="1975029"/>
    <lineage>
        <taxon>Bacteria</taxon>
        <taxon>Candidatus Uhriibacteriota</taxon>
    </lineage>
</organism>
<dbReference type="GO" id="GO:0005737">
    <property type="term" value="C:cytoplasm"/>
    <property type="evidence" value="ECO:0007669"/>
    <property type="project" value="UniProtKB-SubCell"/>
</dbReference>
<comment type="subcellular location">
    <subcellularLocation>
        <location evidence="5">Cytoplasm</location>
    </subcellularLocation>
</comment>
<proteinExistence type="inferred from homology"/>
<dbReference type="EMBL" id="PFLC01000023">
    <property type="protein sequence ID" value="PIY62912.1"/>
    <property type="molecule type" value="Genomic_DNA"/>
</dbReference>
<name>A0A2M7QA95_9BACT</name>
<dbReference type="InterPro" id="IPR003699">
    <property type="entry name" value="QueA"/>
</dbReference>
<comment type="subunit">
    <text evidence="5">Monomer.</text>
</comment>
<comment type="function">
    <text evidence="5">Transfers and isomerizes the ribose moiety from AdoMet to the 7-aminomethyl group of 7-deazaguanine (preQ1-tRNA) to give epoxyqueuosine (oQ-tRNA).</text>
</comment>
<keyword evidence="3 5" id="KW-0949">S-adenosyl-L-methionine</keyword>
<keyword evidence="1 5" id="KW-0963">Cytoplasm</keyword>
<reference evidence="7" key="1">
    <citation type="submission" date="2017-09" db="EMBL/GenBank/DDBJ databases">
        <title>Depth-based differentiation of microbial function through sediment-hosted aquifers and enrichment of novel symbionts in the deep terrestrial subsurface.</title>
        <authorList>
            <person name="Probst A.J."/>
            <person name="Ladd B."/>
            <person name="Jarett J.K."/>
            <person name="Geller-Mcgrath D.E."/>
            <person name="Sieber C.M.K."/>
            <person name="Emerson J.B."/>
            <person name="Anantharaman K."/>
            <person name="Thomas B.C."/>
            <person name="Malmstrom R."/>
            <person name="Stieglmeier M."/>
            <person name="Klingl A."/>
            <person name="Woyke T."/>
            <person name="Ryan C.M."/>
            <person name="Banfield J.F."/>
        </authorList>
    </citation>
    <scope>NUCLEOTIDE SEQUENCE [LARGE SCALE GENOMIC DNA]</scope>
</reference>
<dbReference type="PANTHER" id="PTHR30307:SF0">
    <property type="entry name" value="S-ADENOSYLMETHIONINE:TRNA RIBOSYLTRANSFERASE-ISOMERASE"/>
    <property type="match status" value="1"/>
</dbReference>
<dbReference type="EC" id="2.4.99.17" evidence="5"/>
<keyword evidence="6" id="KW-0413">Isomerase</keyword>
<dbReference type="Pfam" id="PF02547">
    <property type="entry name" value="Queuosine_synth"/>
    <property type="match status" value="1"/>
</dbReference>
<evidence type="ECO:0000256" key="1">
    <source>
        <dbReference type="ARBA" id="ARBA00022490"/>
    </source>
</evidence>
<keyword evidence="2 5" id="KW-0808">Transferase</keyword>
<dbReference type="InterPro" id="IPR036100">
    <property type="entry name" value="QueA_sf"/>
</dbReference>
<dbReference type="PANTHER" id="PTHR30307">
    <property type="entry name" value="S-ADENOSYLMETHIONINE:TRNA RIBOSYLTRANSFERASE-ISOMERASE"/>
    <property type="match status" value="1"/>
</dbReference>
<evidence type="ECO:0000313" key="6">
    <source>
        <dbReference type="EMBL" id="PIY62912.1"/>
    </source>
</evidence>
<comment type="similarity">
    <text evidence="5">Belongs to the QueA family.</text>
</comment>